<sequence length="300" mass="34539">MVPLPRHPLAEVFGFPTTNFSAEAERHRQLKLCPFHNHVPTCTKDKAEQPLGVCSVFEGSNIVITCPIRFRENWLAIRDAATFFFPPGAQWTVLSEVRLNDRFGQSAGNLDFVLAAYDHLGKIIDFGALEVQAVYISGNVRAPFEQYMADPQQRANMDWSRQRFYPRPDYLSSSRKRLAPQLLYKGAILSSWGKKMAVAVESNFFATLPQMEETAPEYAEIAWLIYDLQYREQENRYHLTRTRTVYTAFQTALTKIITAEPGHLGDFLQLLQSRLDSKRENGDRQKSLFQLSEPHEWEED</sequence>
<protein>
    <recommendedName>
        <fullName evidence="2">Restriction endonuclease type II NotI domain-containing protein</fullName>
    </recommendedName>
</protein>
<dbReference type="AlphaFoldDB" id="A0A328VKP2"/>
<dbReference type="Pfam" id="PF12183">
    <property type="entry name" value="NotI"/>
    <property type="match status" value="1"/>
</dbReference>
<accession>A0A328VKP2</accession>
<feature type="domain" description="Restriction endonuclease type II NotI" evidence="2">
    <location>
        <begin position="25"/>
        <end position="239"/>
    </location>
</feature>
<dbReference type="OrthoDB" id="2986899at2"/>
<evidence type="ECO:0000313" key="4">
    <source>
        <dbReference type="Proteomes" id="UP000248706"/>
    </source>
</evidence>
<gene>
    <name evidence="3" type="ORF">A4R35_19325</name>
</gene>
<name>A0A328VKP2_9CHLR</name>
<dbReference type="RefSeq" id="WP_112432330.1">
    <property type="nucleotide sequence ID" value="NZ_MCIF01000002.1"/>
</dbReference>
<evidence type="ECO:0000313" key="3">
    <source>
        <dbReference type="EMBL" id="RAQ97699.1"/>
    </source>
</evidence>
<proteinExistence type="predicted"/>
<organism evidence="3 4">
    <name type="scientific">Thermogemmatispora tikiterensis</name>
    <dbReference type="NCBI Taxonomy" id="1825093"/>
    <lineage>
        <taxon>Bacteria</taxon>
        <taxon>Bacillati</taxon>
        <taxon>Chloroflexota</taxon>
        <taxon>Ktedonobacteria</taxon>
        <taxon>Thermogemmatisporales</taxon>
        <taxon>Thermogemmatisporaceae</taxon>
        <taxon>Thermogemmatispora</taxon>
    </lineage>
</organism>
<comment type="caution">
    <text evidence="3">The sequence shown here is derived from an EMBL/GenBank/DDBJ whole genome shotgun (WGS) entry which is preliminary data.</text>
</comment>
<dbReference type="InterPro" id="IPR022009">
    <property type="entry name" value="Resctriction_endonuc_II_NotI"/>
</dbReference>
<dbReference type="EMBL" id="MCIF01000002">
    <property type="protein sequence ID" value="RAQ97699.1"/>
    <property type="molecule type" value="Genomic_DNA"/>
</dbReference>
<evidence type="ECO:0000259" key="2">
    <source>
        <dbReference type="Pfam" id="PF12183"/>
    </source>
</evidence>
<reference evidence="3 4" key="1">
    <citation type="submission" date="2016-08" db="EMBL/GenBank/DDBJ databases">
        <title>Analysis of Carbohydrate Active Enzymes in Thermogemmatispora T81 Reveals Carbohydrate Degradation Ability.</title>
        <authorList>
            <person name="Tomazini A."/>
            <person name="Lal S."/>
            <person name="Stott M."/>
            <person name="Henrissat B."/>
            <person name="Polikarpov I."/>
            <person name="Sparling R."/>
            <person name="Levin D.B."/>
        </authorList>
    </citation>
    <scope>NUCLEOTIDE SEQUENCE [LARGE SCALE GENOMIC DNA]</scope>
    <source>
        <strain evidence="3 4">T81</strain>
    </source>
</reference>
<keyword evidence="4" id="KW-1185">Reference proteome</keyword>
<evidence type="ECO:0000256" key="1">
    <source>
        <dbReference type="SAM" id="MobiDB-lite"/>
    </source>
</evidence>
<dbReference type="Proteomes" id="UP000248706">
    <property type="component" value="Unassembled WGS sequence"/>
</dbReference>
<feature type="region of interest" description="Disordered" evidence="1">
    <location>
        <begin position="281"/>
        <end position="300"/>
    </location>
</feature>